<feature type="region of interest" description="Disordered" evidence="1">
    <location>
        <begin position="1"/>
        <end position="22"/>
    </location>
</feature>
<feature type="region of interest" description="Disordered" evidence="1">
    <location>
        <begin position="54"/>
        <end position="73"/>
    </location>
</feature>
<evidence type="ECO:0000256" key="1">
    <source>
        <dbReference type="SAM" id="MobiDB-lite"/>
    </source>
</evidence>
<evidence type="ECO:0000313" key="2">
    <source>
        <dbReference type="EMBL" id="RRT43859.1"/>
    </source>
</evidence>
<dbReference type="EMBL" id="AMZH03016868">
    <property type="protein sequence ID" value="RRT43859.1"/>
    <property type="molecule type" value="Genomic_DNA"/>
</dbReference>
<protein>
    <submittedName>
        <fullName evidence="2">Uncharacterized protein</fullName>
    </submittedName>
</protein>
<proteinExistence type="predicted"/>
<feature type="compositionally biased region" description="Basic and acidic residues" evidence="1">
    <location>
        <begin position="11"/>
        <end position="22"/>
    </location>
</feature>
<dbReference type="Proteomes" id="UP000287651">
    <property type="component" value="Unassembled WGS sequence"/>
</dbReference>
<organism evidence="2 3">
    <name type="scientific">Ensete ventricosum</name>
    <name type="common">Abyssinian banana</name>
    <name type="synonym">Musa ensete</name>
    <dbReference type="NCBI Taxonomy" id="4639"/>
    <lineage>
        <taxon>Eukaryota</taxon>
        <taxon>Viridiplantae</taxon>
        <taxon>Streptophyta</taxon>
        <taxon>Embryophyta</taxon>
        <taxon>Tracheophyta</taxon>
        <taxon>Spermatophyta</taxon>
        <taxon>Magnoliopsida</taxon>
        <taxon>Liliopsida</taxon>
        <taxon>Zingiberales</taxon>
        <taxon>Musaceae</taxon>
        <taxon>Ensete</taxon>
    </lineage>
</organism>
<gene>
    <name evidence="2" type="ORF">B296_00043458</name>
</gene>
<reference evidence="2 3" key="1">
    <citation type="journal article" date="2014" name="Agronomy (Basel)">
        <title>A Draft Genome Sequence for Ensete ventricosum, the Drought-Tolerant Tree Against Hunger.</title>
        <authorList>
            <person name="Harrison J."/>
            <person name="Moore K.A."/>
            <person name="Paszkiewicz K."/>
            <person name="Jones T."/>
            <person name="Grant M."/>
            <person name="Ambacheew D."/>
            <person name="Muzemil S."/>
            <person name="Studholme D.J."/>
        </authorList>
    </citation>
    <scope>NUCLEOTIDE SEQUENCE [LARGE SCALE GENOMIC DNA]</scope>
</reference>
<evidence type="ECO:0000313" key="3">
    <source>
        <dbReference type="Proteomes" id="UP000287651"/>
    </source>
</evidence>
<sequence length="73" mass="8198">MEQNGRGMVFKKGEPNSRRGAKTDIEALLGKTEKASDAVEGIRYVAMRCEARRGREGCEQSRRIATKPTKEEK</sequence>
<accession>A0A426XWH6</accession>
<dbReference type="AlphaFoldDB" id="A0A426XWH6"/>
<name>A0A426XWH6_ENSVE</name>
<comment type="caution">
    <text evidence="2">The sequence shown here is derived from an EMBL/GenBank/DDBJ whole genome shotgun (WGS) entry which is preliminary data.</text>
</comment>